<dbReference type="EMBL" id="FNCJ01000042">
    <property type="protein sequence ID" value="SDI88413.1"/>
    <property type="molecule type" value="Genomic_DNA"/>
</dbReference>
<keyword evidence="1" id="KW-0732">Signal</keyword>
<dbReference type="RefSeq" id="WP_090696023.1">
    <property type="nucleotide sequence ID" value="NZ_CADERL010000007.1"/>
</dbReference>
<dbReference type="AlphaFoldDB" id="A0A1G8P7E1"/>
<sequence>MKPESRSLGPVVNLARILAAFLLLLVAFGANASDCFSLYSKSGATPGSKTCRLDATSNTPGGMGNYACINDLASIDLWCSLPATDEPEQSCPVADPVYPGSGAVTLIEADFVSGDDRPLEFTRTYRSKPLAKNASTMGAAWFHSWQRQLDLTNANSGSASKVLAYRANGEPVTFNWSAGFWRTTPYRGLFLSQNGTNWILSDPSTGATESYSSQGSLLSERIRTGFTRTLTYDSTGLLTAITQHAEGTSAGADLTLRLEYDDKRRLSRLNDPLSGMTQYAYDVNSNLVSVTWPDGNVLRYAYDDTRFKSAIAFHRSRGCCARLRAVLRPALPVRRGMHPATR</sequence>
<dbReference type="Proteomes" id="UP000199706">
    <property type="component" value="Unassembled WGS sequence"/>
</dbReference>
<evidence type="ECO:0000313" key="3">
    <source>
        <dbReference type="EMBL" id="SDI88413.1"/>
    </source>
</evidence>
<evidence type="ECO:0000256" key="1">
    <source>
        <dbReference type="SAM" id="SignalP"/>
    </source>
</evidence>
<dbReference type="Gene3D" id="2.180.10.10">
    <property type="entry name" value="RHS repeat-associated core"/>
    <property type="match status" value="1"/>
</dbReference>
<dbReference type="InterPro" id="IPR006530">
    <property type="entry name" value="YD"/>
</dbReference>
<dbReference type="InterPro" id="IPR045351">
    <property type="entry name" value="DUF6531"/>
</dbReference>
<feature type="domain" description="DUF6531" evidence="2">
    <location>
        <begin position="95"/>
        <end position="174"/>
    </location>
</feature>
<evidence type="ECO:0000313" key="4">
    <source>
        <dbReference type="Proteomes" id="UP000199706"/>
    </source>
</evidence>
<dbReference type="NCBIfam" id="TIGR01643">
    <property type="entry name" value="YD_repeat_2x"/>
    <property type="match status" value="2"/>
</dbReference>
<proteinExistence type="predicted"/>
<dbReference type="OrthoDB" id="8846935at2"/>
<feature type="chain" id="PRO_5011649630" evidence="1">
    <location>
        <begin position="33"/>
        <end position="342"/>
    </location>
</feature>
<organism evidence="3 4">
    <name type="scientific">Paraburkholderia phenazinium</name>
    <dbReference type="NCBI Taxonomy" id="60549"/>
    <lineage>
        <taxon>Bacteria</taxon>
        <taxon>Pseudomonadati</taxon>
        <taxon>Pseudomonadota</taxon>
        <taxon>Betaproteobacteria</taxon>
        <taxon>Burkholderiales</taxon>
        <taxon>Burkholderiaceae</taxon>
        <taxon>Paraburkholderia</taxon>
    </lineage>
</organism>
<dbReference type="Pfam" id="PF20148">
    <property type="entry name" value="DUF6531"/>
    <property type="match status" value="1"/>
</dbReference>
<evidence type="ECO:0000259" key="2">
    <source>
        <dbReference type="Pfam" id="PF20148"/>
    </source>
</evidence>
<feature type="signal peptide" evidence="1">
    <location>
        <begin position="1"/>
        <end position="32"/>
    </location>
</feature>
<dbReference type="SUPFAM" id="SSF101898">
    <property type="entry name" value="NHL repeat"/>
    <property type="match status" value="1"/>
</dbReference>
<reference evidence="3 4" key="1">
    <citation type="submission" date="2016-10" db="EMBL/GenBank/DDBJ databases">
        <authorList>
            <person name="de Groot N.N."/>
        </authorList>
    </citation>
    <scope>NUCLEOTIDE SEQUENCE [LARGE SCALE GENOMIC DNA]</scope>
    <source>
        <strain evidence="3 4">LMG 2247</strain>
    </source>
</reference>
<name>A0A1G8P7E1_9BURK</name>
<gene>
    <name evidence="3" type="ORF">SAMN05216466_1424</name>
</gene>
<protein>
    <submittedName>
        <fullName evidence="3">YD repeat-containing protein</fullName>
    </submittedName>
</protein>
<accession>A0A1G8P7E1</accession>